<dbReference type="AlphaFoldDB" id="A0A0M0H6S5"/>
<comment type="caution">
    <text evidence="1">The sequence shown here is derived from an EMBL/GenBank/DDBJ whole genome shotgun (WGS) entry which is preliminary data.</text>
</comment>
<evidence type="ECO:0000313" key="1">
    <source>
        <dbReference type="EMBL" id="KON97785.1"/>
    </source>
</evidence>
<evidence type="ECO:0000313" key="2">
    <source>
        <dbReference type="Proteomes" id="UP000037269"/>
    </source>
</evidence>
<proteinExistence type="predicted"/>
<dbReference type="EMBL" id="LGUG01000004">
    <property type="protein sequence ID" value="KON97785.1"/>
    <property type="molecule type" value="Genomic_DNA"/>
</dbReference>
<protein>
    <submittedName>
        <fullName evidence="1">Uncharacterized protein</fullName>
    </submittedName>
</protein>
<reference evidence="1 2" key="1">
    <citation type="submission" date="2015-07" db="EMBL/GenBank/DDBJ databases">
        <title>Fjat-14205 dsm 2895.</title>
        <authorList>
            <person name="Liu B."/>
            <person name="Wang J."/>
            <person name="Zhu Y."/>
            <person name="Liu G."/>
            <person name="Chen Q."/>
            <person name="Chen Z."/>
            <person name="Lan J."/>
            <person name="Che J."/>
            <person name="Ge C."/>
            <person name="Shi H."/>
            <person name="Pan Z."/>
            <person name="Liu X."/>
        </authorList>
    </citation>
    <scope>NUCLEOTIDE SEQUENCE [LARGE SCALE GENOMIC DNA]</scope>
    <source>
        <strain evidence="1 2">DSM 2895</strain>
    </source>
</reference>
<keyword evidence="2" id="KW-1185">Reference proteome</keyword>
<sequence>MAMTTSFSPFHMRSTGIGRVRRQIDTEKSLPVCFKKRLQLFCFVDTGIVYDKDDAFALVSFENRHQKTLEISGFTLRSRLTEKITRMNVNHAE</sequence>
<name>A0A0M0H6S5_ANEMI</name>
<organism evidence="1 2">
    <name type="scientific">Aneurinibacillus migulanus</name>
    <name type="common">Bacillus migulanus</name>
    <dbReference type="NCBI Taxonomy" id="47500"/>
    <lineage>
        <taxon>Bacteria</taxon>
        <taxon>Bacillati</taxon>
        <taxon>Bacillota</taxon>
        <taxon>Bacilli</taxon>
        <taxon>Bacillales</taxon>
        <taxon>Paenibacillaceae</taxon>
        <taxon>Aneurinibacillus group</taxon>
        <taxon>Aneurinibacillus</taxon>
    </lineage>
</organism>
<dbReference type="PATRIC" id="fig|47500.9.peg.6285"/>
<dbReference type="Proteomes" id="UP000037269">
    <property type="component" value="Unassembled WGS sequence"/>
</dbReference>
<accession>A0A0M0H6S5</accession>
<gene>
    <name evidence="1" type="ORF">AF333_22475</name>
</gene>